<evidence type="ECO:0000256" key="2">
    <source>
        <dbReference type="SAM" id="Phobius"/>
    </source>
</evidence>
<keyword evidence="2" id="KW-0812">Transmembrane</keyword>
<keyword evidence="4" id="KW-1185">Reference proteome</keyword>
<dbReference type="PANTHER" id="PTHR38706:SF2">
    <property type="match status" value="1"/>
</dbReference>
<protein>
    <submittedName>
        <fullName evidence="3">Uncharacterized protein</fullName>
    </submittedName>
</protein>
<name>A0AAQ4QVI4_GASAC</name>
<dbReference type="PANTHER" id="PTHR38706">
    <property type="entry name" value="SI:CH211-198C19.1-RELATED"/>
    <property type="match status" value="1"/>
</dbReference>
<reference evidence="3" key="3">
    <citation type="submission" date="2025-09" db="UniProtKB">
        <authorList>
            <consortium name="Ensembl"/>
        </authorList>
    </citation>
    <scope>IDENTIFICATION</scope>
</reference>
<organism evidence="3 4">
    <name type="scientific">Gasterosteus aculeatus aculeatus</name>
    <name type="common">three-spined stickleback</name>
    <dbReference type="NCBI Taxonomy" id="481459"/>
    <lineage>
        <taxon>Eukaryota</taxon>
        <taxon>Metazoa</taxon>
        <taxon>Chordata</taxon>
        <taxon>Craniata</taxon>
        <taxon>Vertebrata</taxon>
        <taxon>Euteleostomi</taxon>
        <taxon>Actinopterygii</taxon>
        <taxon>Neopterygii</taxon>
        <taxon>Teleostei</taxon>
        <taxon>Neoteleostei</taxon>
        <taxon>Acanthomorphata</taxon>
        <taxon>Eupercaria</taxon>
        <taxon>Perciformes</taxon>
        <taxon>Cottioidei</taxon>
        <taxon>Gasterosteales</taxon>
        <taxon>Gasterosteidae</taxon>
        <taxon>Gasterosteus</taxon>
    </lineage>
</organism>
<evidence type="ECO:0000313" key="3">
    <source>
        <dbReference type="Ensembl" id="ENSGACP00000055364.1"/>
    </source>
</evidence>
<dbReference type="Ensembl" id="ENSGACT00000055284.1">
    <property type="protein sequence ID" value="ENSGACP00000055364.1"/>
    <property type="gene ID" value="ENSGACG00000029963.1"/>
</dbReference>
<sequence>MITSSLDSINDLKEIDFGQSVPNHSLLLLYWFANAVEIDENDDISLTFDPDSRAYGSHYYGNYEGLLDPLPRDKSYRYYTIGSLYQDSSMPLPPYVVRPLAGYVAGNRDRIIIRVRDPDTATAEGRPSNYGPPHDSQPLKNYGPPHDSEPLKNYGPENYKPQNNSRSENKYELLTYRPQNNFEPKITHEPGDVEANGDDDALIICIPIVLCLICLFIYFLKSLKIYITK</sequence>
<reference evidence="3" key="2">
    <citation type="submission" date="2025-08" db="UniProtKB">
        <authorList>
            <consortium name="Ensembl"/>
        </authorList>
    </citation>
    <scope>IDENTIFICATION</scope>
</reference>
<feature type="region of interest" description="Disordered" evidence="1">
    <location>
        <begin position="115"/>
        <end position="165"/>
    </location>
</feature>
<proteinExistence type="predicted"/>
<accession>A0AAQ4QVI4</accession>
<evidence type="ECO:0000313" key="4">
    <source>
        <dbReference type="Proteomes" id="UP000007635"/>
    </source>
</evidence>
<keyword evidence="2" id="KW-0472">Membrane</keyword>
<evidence type="ECO:0000256" key="1">
    <source>
        <dbReference type="SAM" id="MobiDB-lite"/>
    </source>
</evidence>
<keyword evidence="2" id="KW-1133">Transmembrane helix</keyword>
<dbReference type="Proteomes" id="UP000007635">
    <property type="component" value="Chromosome XI"/>
</dbReference>
<dbReference type="AlphaFoldDB" id="A0AAQ4QVI4"/>
<feature type="transmembrane region" description="Helical" evidence="2">
    <location>
        <begin position="201"/>
        <end position="220"/>
    </location>
</feature>
<reference evidence="3 4" key="1">
    <citation type="journal article" date="2021" name="G3 (Bethesda)">
        <title>Improved contiguity of the threespine stickleback genome using long-read sequencing.</title>
        <authorList>
            <person name="Nath S."/>
            <person name="Shaw D.E."/>
            <person name="White M.A."/>
        </authorList>
    </citation>
    <scope>NUCLEOTIDE SEQUENCE [LARGE SCALE GENOMIC DNA]</scope>
    <source>
        <strain evidence="3 4">Lake Benthic</strain>
    </source>
</reference>
<dbReference type="GeneTree" id="ENSGT00730000111690"/>